<dbReference type="AlphaFoldDB" id="I0J3I9"/>
<proteinExistence type="predicted"/>
<protein>
    <submittedName>
        <fullName evidence="2">Uncharacterized protein</fullName>
    </submittedName>
</protein>
<feature type="region of interest" description="Disordered" evidence="1">
    <location>
        <begin position="74"/>
        <end position="99"/>
    </location>
</feature>
<accession>I0J3I9</accession>
<evidence type="ECO:0000256" key="1">
    <source>
        <dbReference type="SAM" id="MobiDB-lite"/>
    </source>
</evidence>
<feature type="compositionally biased region" description="Acidic residues" evidence="1">
    <location>
        <begin position="76"/>
        <end position="92"/>
    </location>
</feature>
<dbReference type="EMBL" id="HE601752">
    <property type="protein sequence ID" value="CCD74549.1"/>
    <property type="molecule type" value="Genomic_DNA"/>
</dbReference>
<evidence type="ECO:0000313" key="2">
    <source>
        <dbReference type="EMBL" id="CCD74549.1"/>
    </source>
</evidence>
<feature type="region of interest" description="Disordered" evidence="1">
    <location>
        <begin position="1"/>
        <end position="33"/>
    </location>
</feature>
<feature type="compositionally biased region" description="Basic and acidic residues" evidence="1">
    <location>
        <begin position="1"/>
        <end position="31"/>
    </location>
</feature>
<name>I0J3I9_ARAHH</name>
<sequence>MSQRSGAEKGTKIVAKDEMHSESPFDVETRRSRATRVNSGIQSLLTLRSSPSTDFSATCLEMLEVAIGIMETVATEGEDGDVDDGDEDEEDVSILRDGG</sequence>
<organism evidence="2">
    <name type="scientific">Arabidopsis halleri subsp. halleri</name>
    <name type="common">Arabis halleri</name>
    <dbReference type="NCBI Taxonomy" id="81971"/>
    <lineage>
        <taxon>Eukaryota</taxon>
        <taxon>Viridiplantae</taxon>
        <taxon>Streptophyta</taxon>
        <taxon>Embryophyta</taxon>
        <taxon>Tracheophyta</taxon>
        <taxon>Spermatophyta</taxon>
        <taxon>Magnoliopsida</taxon>
        <taxon>eudicotyledons</taxon>
        <taxon>Gunneridae</taxon>
        <taxon>Pentapetalae</taxon>
        <taxon>rosids</taxon>
        <taxon>malvids</taxon>
        <taxon>Brassicales</taxon>
        <taxon>Brassicaceae</taxon>
        <taxon>Camelineae</taxon>
        <taxon>Arabidopsis</taxon>
    </lineage>
</organism>
<reference evidence="2" key="1">
    <citation type="journal article" date="2013" name="New Phytol.">
        <title>Plant Defensin type 1 (PDF1): protein promiscuity and expression variation within the Arabidopsis genus shed light on zinc tolerance acquisition in Arabidopsis halleri.</title>
        <authorList>
            <person name="Shahzad Z."/>
            <person name="Ranwez V."/>
            <person name="Fizames C."/>
            <person name="Marques L."/>
            <person name="Le Martret B."/>
            <person name="Alassimone J."/>
            <person name="Gode C."/>
            <person name="Lacombe E."/>
            <person name="Castillo T."/>
            <person name="Saumitou-Laprade P."/>
            <person name="Berthomieu P."/>
            <person name="Gosti F."/>
        </authorList>
    </citation>
    <scope>NUCLEOTIDE SEQUENCE</scope>
    <source>
        <tissue evidence="2">Leaves</tissue>
    </source>
</reference>